<dbReference type="PANTHER" id="PTHR12483:SF27">
    <property type="entry name" value="COPPER TRANSPORT PROTEIN CTR1"/>
    <property type="match status" value="1"/>
</dbReference>
<reference evidence="7 8" key="1">
    <citation type="submission" date="2016-07" db="EMBL/GenBank/DDBJ databases">
        <title>Draft genome of the white-rot fungus Obba rivulosa 3A-2.</title>
        <authorList>
            <consortium name="DOE Joint Genome Institute"/>
            <person name="Miettinen O."/>
            <person name="Riley R."/>
            <person name="Acob R."/>
            <person name="Barry K."/>
            <person name="Cullen D."/>
            <person name="De Vries R."/>
            <person name="Hainaut M."/>
            <person name="Hatakka A."/>
            <person name="Henrissat B."/>
            <person name="Hilden K."/>
            <person name="Kuo R."/>
            <person name="Labutti K."/>
            <person name="Lipzen A."/>
            <person name="Makela M.R."/>
            <person name="Sandor L."/>
            <person name="Spatafora J.W."/>
            <person name="Grigoriev I.V."/>
            <person name="Hibbett D.S."/>
        </authorList>
    </citation>
    <scope>NUCLEOTIDE SEQUENCE [LARGE SCALE GENOMIC DNA]</scope>
    <source>
        <strain evidence="7 8">3A-2</strain>
    </source>
</reference>
<keyword evidence="6" id="KW-0732">Signal</keyword>
<dbReference type="GO" id="GO:0005886">
    <property type="term" value="C:plasma membrane"/>
    <property type="evidence" value="ECO:0007669"/>
    <property type="project" value="TreeGrafter"/>
</dbReference>
<protein>
    <recommendedName>
        <fullName evidence="5">Copper transport protein</fullName>
    </recommendedName>
</protein>
<dbReference type="AlphaFoldDB" id="A0A8E2AKM7"/>
<keyword evidence="5" id="KW-0406">Ion transport</keyword>
<dbReference type="InterPro" id="IPR007274">
    <property type="entry name" value="Cop_transporter"/>
</dbReference>
<keyword evidence="5" id="KW-0186">Copper</keyword>
<accession>A0A8E2AKM7</accession>
<evidence type="ECO:0000256" key="6">
    <source>
        <dbReference type="SAM" id="SignalP"/>
    </source>
</evidence>
<evidence type="ECO:0000256" key="5">
    <source>
        <dbReference type="RuleBase" id="RU367022"/>
    </source>
</evidence>
<dbReference type="Proteomes" id="UP000250043">
    <property type="component" value="Unassembled WGS sequence"/>
</dbReference>
<evidence type="ECO:0000256" key="4">
    <source>
        <dbReference type="ARBA" id="ARBA00023136"/>
    </source>
</evidence>
<name>A0A8E2AKM7_9APHY</name>
<comment type="subcellular location">
    <subcellularLocation>
        <location evidence="1 5">Membrane</location>
        <topology evidence="1 5">Multi-pass membrane protein</topology>
    </subcellularLocation>
</comment>
<evidence type="ECO:0000256" key="3">
    <source>
        <dbReference type="ARBA" id="ARBA00022989"/>
    </source>
</evidence>
<comment type="similarity">
    <text evidence="5">Belongs to the copper transporter (Ctr) (TC 1.A.56) family. SLC31A subfamily.</text>
</comment>
<evidence type="ECO:0000256" key="1">
    <source>
        <dbReference type="ARBA" id="ARBA00004141"/>
    </source>
</evidence>
<keyword evidence="3 5" id="KW-1133">Transmembrane helix</keyword>
<proteinExistence type="inferred from homology"/>
<dbReference type="GO" id="GO:0005375">
    <property type="term" value="F:copper ion transmembrane transporter activity"/>
    <property type="evidence" value="ECO:0007669"/>
    <property type="project" value="UniProtKB-UniRule"/>
</dbReference>
<dbReference type="Pfam" id="PF04145">
    <property type="entry name" value="Ctr"/>
    <property type="match status" value="1"/>
</dbReference>
<feature type="transmembrane region" description="Helical" evidence="5">
    <location>
        <begin position="64"/>
        <end position="89"/>
    </location>
</feature>
<evidence type="ECO:0000313" key="7">
    <source>
        <dbReference type="EMBL" id="OCH86241.1"/>
    </source>
</evidence>
<dbReference type="PANTHER" id="PTHR12483">
    <property type="entry name" value="SOLUTE CARRIER FAMILY 31 COPPER TRANSPORTERS"/>
    <property type="match status" value="1"/>
</dbReference>
<keyword evidence="4 5" id="KW-0472">Membrane</keyword>
<keyword evidence="5" id="KW-0187">Copper transport</keyword>
<dbReference type="OrthoDB" id="73901at2759"/>
<feature type="chain" id="PRO_5034977929" description="Copper transport protein" evidence="6">
    <location>
        <begin position="21"/>
        <end position="201"/>
    </location>
</feature>
<feature type="signal peptide" evidence="6">
    <location>
        <begin position="1"/>
        <end position="20"/>
    </location>
</feature>
<organism evidence="7 8">
    <name type="scientific">Obba rivulosa</name>
    <dbReference type="NCBI Taxonomy" id="1052685"/>
    <lineage>
        <taxon>Eukaryota</taxon>
        <taxon>Fungi</taxon>
        <taxon>Dikarya</taxon>
        <taxon>Basidiomycota</taxon>
        <taxon>Agaricomycotina</taxon>
        <taxon>Agaricomycetes</taxon>
        <taxon>Polyporales</taxon>
        <taxon>Gelatoporiaceae</taxon>
        <taxon>Obba</taxon>
    </lineage>
</organism>
<dbReference type="EMBL" id="KV722537">
    <property type="protein sequence ID" value="OCH86241.1"/>
    <property type="molecule type" value="Genomic_DNA"/>
</dbReference>
<feature type="transmembrane region" description="Helical" evidence="5">
    <location>
        <begin position="162"/>
        <end position="185"/>
    </location>
</feature>
<sequence length="201" mass="21622">MDRLVILAAFATSFLPTVCAVSNGMDMSMDGSMSLAVGEMLPYLHFTPGDMLWFLGWVPESTGAMVGTCIGLFLLALVERWIAACGAVMEAHWRKSARIAQADRADTKLPVSTRPDPKCPNSSSSSIATVRSTVTMRGAPPFILAHDLSRGIVHATQSTLKFAFMLVVMTFQVSFIIAIVVGLGVGETLFGRYASHARHLA</sequence>
<keyword evidence="5" id="KW-0813">Transport</keyword>
<gene>
    <name evidence="7" type="ORF">OBBRIDRAFT_855533</name>
</gene>
<keyword evidence="2 5" id="KW-0812">Transmembrane</keyword>
<keyword evidence="8" id="KW-1185">Reference proteome</keyword>
<evidence type="ECO:0000256" key="2">
    <source>
        <dbReference type="ARBA" id="ARBA00022692"/>
    </source>
</evidence>
<evidence type="ECO:0000313" key="8">
    <source>
        <dbReference type="Proteomes" id="UP000250043"/>
    </source>
</evidence>